<dbReference type="GeneID" id="19182032"/>
<evidence type="ECO:0000313" key="2">
    <source>
        <dbReference type="EMBL" id="EXJ57113.1"/>
    </source>
</evidence>
<dbReference type="Proteomes" id="UP000019473">
    <property type="component" value="Unassembled WGS sequence"/>
</dbReference>
<keyword evidence="3" id="KW-1185">Reference proteome</keyword>
<name>W9VNK2_9EURO</name>
<accession>W9VNK2</accession>
<proteinExistence type="predicted"/>
<dbReference type="HOGENOM" id="CLU_2061513_0_0_1"/>
<feature type="compositionally biased region" description="Basic and acidic residues" evidence="1">
    <location>
        <begin position="43"/>
        <end position="65"/>
    </location>
</feature>
<evidence type="ECO:0000256" key="1">
    <source>
        <dbReference type="SAM" id="MobiDB-lite"/>
    </source>
</evidence>
<dbReference type="AlphaFoldDB" id="W9VNK2"/>
<evidence type="ECO:0000313" key="3">
    <source>
        <dbReference type="Proteomes" id="UP000019473"/>
    </source>
</evidence>
<organism evidence="2 3">
    <name type="scientific">Cladophialophora yegresii CBS 114405</name>
    <dbReference type="NCBI Taxonomy" id="1182544"/>
    <lineage>
        <taxon>Eukaryota</taxon>
        <taxon>Fungi</taxon>
        <taxon>Dikarya</taxon>
        <taxon>Ascomycota</taxon>
        <taxon>Pezizomycotina</taxon>
        <taxon>Eurotiomycetes</taxon>
        <taxon>Chaetothyriomycetidae</taxon>
        <taxon>Chaetothyriales</taxon>
        <taxon>Herpotrichiellaceae</taxon>
        <taxon>Cladophialophora</taxon>
    </lineage>
</organism>
<gene>
    <name evidence="2" type="ORF">A1O7_07457</name>
</gene>
<sequence>MSLSKKDLLKLIDNIAVHWGSIRNKQSKDGAGRRLWPSQTPKNDGDSKGLLDQGEKLPKNDKKDEDEPSDSCNINIQANNQGSARQKTLVTVQVQPNDTEDEVKAKLRSAAQSGGLI</sequence>
<dbReference type="EMBL" id="AMGW01000005">
    <property type="protein sequence ID" value="EXJ57113.1"/>
    <property type="molecule type" value="Genomic_DNA"/>
</dbReference>
<feature type="region of interest" description="Disordered" evidence="1">
    <location>
        <begin position="21"/>
        <end position="117"/>
    </location>
</feature>
<reference evidence="2 3" key="1">
    <citation type="submission" date="2013-03" db="EMBL/GenBank/DDBJ databases">
        <title>The Genome Sequence of Cladophialophora yegresii CBS 114405.</title>
        <authorList>
            <consortium name="The Broad Institute Genomics Platform"/>
            <person name="Cuomo C."/>
            <person name="de Hoog S."/>
            <person name="Gorbushina A."/>
            <person name="Walker B."/>
            <person name="Young S.K."/>
            <person name="Zeng Q."/>
            <person name="Gargeya S."/>
            <person name="Fitzgerald M."/>
            <person name="Haas B."/>
            <person name="Abouelleil A."/>
            <person name="Allen A.W."/>
            <person name="Alvarado L."/>
            <person name="Arachchi H.M."/>
            <person name="Berlin A.M."/>
            <person name="Chapman S.B."/>
            <person name="Gainer-Dewar J."/>
            <person name="Goldberg J."/>
            <person name="Griggs A."/>
            <person name="Gujja S."/>
            <person name="Hansen M."/>
            <person name="Howarth C."/>
            <person name="Imamovic A."/>
            <person name="Ireland A."/>
            <person name="Larimer J."/>
            <person name="McCowan C."/>
            <person name="Murphy C."/>
            <person name="Pearson M."/>
            <person name="Poon T.W."/>
            <person name="Priest M."/>
            <person name="Roberts A."/>
            <person name="Saif S."/>
            <person name="Shea T."/>
            <person name="Sisk P."/>
            <person name="Sykes S."/>
            <person name="Wortman J."/>
            <person name="Nusbaum C."/>
            <person name="Birren B."/>
        </authorList>
    </citation>
    <scope>NUCLEOTIDE SEQUENCE [LARGE SCALE GENOMIC DNA]</scope>
    <source>
        <strain evidence="2 3">CBS 114405</strain>
    </source>
</reference>
<dbReference type="RefSeq" id="XP_007759647.1">
    <property type="nucleotide sequence ID" value="XM_007761457.1"/>
</dbReference>
<comment type="caution">
    <text evidence="2">The sequence shown here is derived from an EMBL/GenBank/DDBJ whole genome shotgun (WGS) entry which is preliminary data.</text>
</comment>
<feature type="compositionally biased region" description="Polar residues" evidence="1">
    <location>
        <begin position="70"/>
        <end position="97"/>
    </location>
</feature>
<dbReference type="VEuPathDB" id="FungiDB:A1O7_07457"/>
<protein>
    <submittedName>
        <fullName evidence="2">Uncharacterized protein</fullName>
    </submittedName>
</protein>
<dbReference type="OrthoDB" id="4150785at2759"/>